<dbReference type="InterPro" id="IPR000801">
    <property type="entry name" value="Esterase-like"/>
</dbReference>
<organism evidence="1">
    <name type="scientific">marine sediment metagenome</name>
    <dbReference type="NCBI Taxonomy" id="412755"/>
    <lineage>
        <taxon>unclassified sequences</taxon>
        <taxon>metagenomes</taxon>
        <taxon>ecological metagenomes</taxon>
    </lineage>
</organism>
<dbReference type="Pfam" id="PF00756">
    <property type="entry name" value="Esterase"/>
    <property type="match status" value="1"/>
</dbReference>
<dbReference type="PANTHER" id="PTHR48098">
    <property type="entry name" value="ENTEROCHELIN ESTERASE-RELATED"/>
    <property type="match status" value="1"/>
</dbReference>
<sequence>MKKNVVLSLMIFFFVLIFISYAEANKTSLKFEIFYPSDAHPEKTTGNEFITGRAYVIISRNNEKELRFQTGYAGVPIWGENIFSLKPGEAAVIDEESFGYPLRSIKEIPPGEYFVQGFINLYSEFKRSDGHTIWAHNDQWEGQQWNRSPGNIYSDVIKVSIDPAKTKAIRLNCNHVIPPVEIPSDSEWVKRIKFESKILTDFWGRPMYLGATILLPKDYDKHSDVYYPVNYVQGHFSLAAPHGFRTDDPGEKNRRGRRGYEFYKFWNSDKCPRMIAVTFQHPCPYYDDSYAVNSQNVGPYGDAIMNELIPYIEEHFRVIRKPYARMLSGGSTGGWESFALQIFHPDFFGGTWTLCPDSVGFNWYEPVNIYEEKNAYYKEYEWIKVERPGRRDINGQVLTSRKDLFYYELALGDKNRSCGNFGAFEAVYSPIAEDGYPKPLWNWLTGEIDHSVAEYWKENYDLFYHLEKNWSLIGPELVGKLHIYVGDMDTWYLNNSVVTLEKFLESTKDPYYAGVVKYGWRGTHCWGPRGAELIKLFEEHITKNAPRGENPSKWKY</sequence>
<dbReference type="Gene3D" id="3.40.50.1820">
    <property type="entry name" value="alpha/beta hydrolase"/>
    <property type="match status" value="1"/>
</dbReference>
<dbReference type="EMBL" id="LAZR01003121">
    <property type="protein sequence ID" value="KKN21764.1"/>
    <property type="molecule type" value="Genomic_DNA"/>
</dbReference>
<evidence type="ECO:0008006" key="2">
    <source>
        <dbReference type="Google" id="ProtNLM"/>
    </source>
</evidence>
<protein>
    <recommendedName>
        <fullName evidence="2">Esterase</fullName>
    </recommendedName>
</protein>
<proteinExistence type="predicted"/>
<evidence type="ECO:0000313" key="1">
    <source>
        <dbReference type="EMBL" id="KKN21764.1"/>
    </source>
</evidence>
<dbReference type="AlphaFoldDB" id="A0A0F9NVC8"/>
<dbReference type="PANTHER" id="PTHR48098:SF3">
    <property type="entry name" value="IRON(III) ENTEROBACTIN ESTERASE"/>
    <property type="match status" value="1"/>
</dbReference>
<accession>A0A0F9NVC8</accession>
<reference evidence="1" key="1">
    <citation type="journal article" date="2015" name="Nature">
        <title>Complex archaea that bridge the gap between prokaryotes and eukaryotes.</title>
        <authorList>
            <person name="Spang A."/>
            <person name="Saw J.H."/>
            <person name="Jorgensen S.L."/>
            <person name="Zaremba-Niedzwiedzka K."/>
            <person name="Martijn J."/>
            <person name="Lind A.E."/>
            <person name="van Eijk R."/>
            <person name="Schleper C."/>
            <person name="Guy L."/>
            <person name="Ettema T.J."/>
        </authorList>
    </citation>
    <scope>NUCLEOTIDE SEQUENCE</scope>
</reference>
<gene>
    <name evidence="1" type="ORF">LCGC14_0922100</name>
</gene>
<dbReference type="InterPro" id="IPR050583">
    <property type="entry name" value="Mycobacterial_A85_antigen"/>
</dbReference>
<comment type="caution">
    <text evidence="1">The sequence shown here is derived from an EMBL/GenBank/DDBJ whole genome shotgun (WGS) entry which is preliminary data.</text>
</comment>
<dbReference type="SUPFAM" id="SSF53474">
    <property type="entry name" value="alpha/beta-Hydrolases"/>
    <property type="match status" value="1"/>
</dbReference>
<dbReference type="InterPro" id="IPR029058">
    <property type="entry name" value="AB_hydrolase_fold"/>
</dbReference>
<name>A0A0F9NVC8_9ZZZZ</name>